<proteinExistence type="predicted"/>
<keyword evidence="2" id="KW-1185">Reference proteome</keyword>
<organism evidence="1 2">
    <name type="scientific">Mucilaginibacter boryungensis</name>
    <dbReference type="NCBI Taxonomy" id="768480"/>
    <lineage>
        <taxon>Bacteria</taxon>
        <taxon>Pseudomonadati</taxon>
        <taxon>Bacteroidota</taxon>
        <taxon>Sphingobacteriia</taxon>
        <taxon>Sphingobacteriales</taxon>
        <taxon>Sphingobacteriaceae</taxon>
        <taxon>Mucilaginibacter</taxon>
    </lineage>
</organism>
<accession>A0ABR9XJ47</accession>
<sequence length="146" mass="16097">MNNELQLRIVLQDPPAGVDFGLQKGSGNNFETVQKQRSGTGDLTFTMIIQIKGDKQKDPTPGFVGKFVQGPVSEKFIYLDIGTIAGQLDSEWSRRLKVPLRDISWDMVEQVLSDTSLCLETQVPGKAKDGGPNCATVKPFGEWKVK</sequence>
<dbReference type="RefSeq" id="WP_194106421.1">
    <property type="nucleotide sequence ID" value="NZ_JADFFM010000001.1"/>
</dbReference>
<dbReference type="InterPro" id="IPR046032">
    <property type="entry name" value="DUF5990"/>
</dbReference>
<name>A0ABR9XJ47_9SPHI</name>
<evidence type="ECO:0000313" key="2">
    <source>
        <dbReference type="Proteomes" id="UP000632774"/>
    </source>
</evidence>
<dbReference type="Pfam" id="PF19452">
    <property type="entry name" value="DUF5990"/>
    <property type="match status" value="1"/>
</dbReference>
<comment type="caution">
    <text evidence="1">The sequence shown here is derived from an EMBL/GenBank/DDBJ whole genome shotgun (WGS) entry which is preliminary data.</text>
</comment>
<protein>
    <submittedName>
        <fullName evidence="1">Uncharacterized protein</fullName>
    </submittedName>
</protein>
<dbReference type="Proteomes" id="UP000632774">
    <property type="component" value="Unassembled WGS sequence"/>
</dbReference>
<gene>
    <name evidence="1" type="ORF">IRJ18_11915</name>
</gene>
<reference evidence="1 2" key="1">
    <citation type="submission" date="2020-10" db="EMBL/GenBank/DDBJ databases">
        <title>Mucilaginibacter mali sp. nov., isolated from rhizosphere soil of apple orchard.</title>
        <authorList>
            <person name="Lee J.-S."/>
            <person name="Kim H.S."/>
            <person name="Kim J.-S."/>
        </authorList>
    </citation>
    <scope>NUCLEOTIDE SEQUENCE [LARGE SCALE GENOMIC DNA]</scope>
    <source>
        <strain evidence="1 2">KCTC 23157</strain>
    </source>
</reference>
<evidence type="ECO:0000313" key="1">
    <source>
        <dbReference type="EMBL" id="MBE9667069.1"/>
    </source>
</evidence>
<dbReference type="EMBL" id="JADFFM010000001">
    <property type="protein sequence ID" value="MBE9667069.1"/>
    <property type="molecule type" value="Genomic_DNA"/>
</dbReference>